<feature type="domain" description="Capsular polysaccharide assembling protein CapF C-terminal" evidence="1">
    <location>
        <begin position="12"/>
        <end position="110"/>
    </location>
</feature>
<dbReference type="AlphaFoldDB" id="A0A1F8HVI9"/>
<dbReference type="EMBL" id="MGLG01000037">
    <property type="protein sequence ID" value="OGN40946.1"/>
    <property type="molecule type" value="Genomic_DNA"/>
</dbReference>
<dbReference type="Pfam" id="PF14667">
    <property type="entry name" value="Polysacc_synt_C"/>
    <property type="match status" value="1"/>
</dbReference>
<gene>
    <name evidence="2" type="ORF">A2606_03620</name>
</gene>
<dbReference type="InterPro" id="IPR011051">
    <property type="entry name" value="RmlC_Cupin_sf"/>
</dbReference>
<dbReference type="InterPro" id="IPR014710">
    <property type="entry name" value="RmlC-like_jellyroll"/>
</dbReference>
<dbReference type="InterPro" id="IPR029303">
    <property type="entry name" value="CapF_C"/>
</dbReference>
<comment type="caution">
    <text evidence="2">The sequence shown here is derived from an EMBL/GenBank/DDBJ whole genome shotgun (WGS) entry which is preliminary data.</text>
</comment>
<organism evidence="2 3">
    <name type="scientific">Candidatus Yanofskybacteria bacterium RIFOXYD1_FULL_42_10</name>
    <dbReference type="NCBI Taxonomy" id="1802718"/>
    <lineage>
        <taxon>Bacteria</taxon>
        <taxon>Candidatus Yanofskyibacteriota</taxon>
    </lineage>
</organism>
<proteinExistence type="predicted"/>
<dbReference type="SUPFAM" id="SSF51182">
    <property type="entry name" value="RmlC-like cupins"/>
    <property type="match status" value="1"/>
</dbReference>
<protein>
    <recommendedName>
        <fullName evidence="1">Capsular polysaccharide assembling protein CapF C-terminal domain-containing protein</fullName>
    </recommendedName>
</protein>
<accession>A0A1F8HVI9</accession>
<dbReference type="Gene3D" id="2.60.120.10">
    <property type="entry name" value="Jelly Rolls"/>
    <property type="match status" value="1"/>
</dbReference>
<reference evidence="2 3" key="1">
    <citation type="journal article" date="2016" name="Nat. Commun.">
        <title>Thousands of microbial genomes shed light on interconnected biogeochemical processes in an aquifer system.</title>
        <authorList>
            <person name="Anantharaman K."/>
            <person name="Brown C.T."/>
            <person name="Hug L.A."/>
            <person name="Sharon I."/>
            <person name="Castelle C.J."/>
            <person name="Probst A.J."/>
            <person name="Thomas B.C."/>
            <person name="Singh A."/>
            <person name="Wilkins M.J."/>
            <person name="Karaoz U."/>
            <person name="Brodie E.L."/>
            <person name="Williams K.H."/>
            <person name="Hubbard S.S."/>
            <person name="Banfield J.F."/>
        </authorList>
    </citation>
    <scope>NUCLEOTIDE SEQUENCE [LARGE SCALE GENOMIC DNA]</scope>
</reference>
<name>A0A1F8HVI9_9BACT</name>
<evidence type="ECO:0000313" key="2">
    <source>
        <dbReference type="EMBL" id="OGN40946.1"/>
    </source>
</evidence>
<evidence type="ECO:0000259" key="1">
    <source>
        <dbReference type="Pfam" id="PF14667"/>
    </source>
</evidence>
<evidence type="ECO:0000313" key="3">
    <source>
        <dbReference type="Proteomes" id="UP000178043"/>
    </source>
</evidence>
<sequence>MFAEVLRPEDIDNPAFGQMSINVTSPGETKGGHYHLYKREWFCVVRGKGLLILRDRATKKRKEIILSEDKLRVVEIPTNNVHWIKNIGKSDMFLLLYIDKSYNSETADTYREE</sequence>
<dbReference type="Proteomes" id="UP000178043">
    <property type="component" value="Unassembled WGS sequence"/>
</dbReference>